<evidence type="ECO:0000313" key="8">
    <source>
        <dbReference type="Proteomes" id="UP000504628"/>
    </source>
</evidence>
<dbReference type="GO" id="GO:0005524">
    <property type="term" value="F:ATP binding"/>
    <property type="evidence" value="ECO:0007669"/>
    <property type="project" value="UniProtKB-KW"/>
</dbReference>
<gene>
    <name evidence="9" type="primary">NLRP4</name>
</gene>
<dbReference type="Gene3D" id="1.10.533.10">
    <property type="entry name" value="Death Domain, Fas"/>
    <property type="match status" value="1"/>
</dbReference>
<dbReference type="SUPFAM" id="SSF47986">
    <property type="entry name" value="DEATH domain"/>
    <property type="match status" value="1"/>
</dbReference>
<evidence type="ECO:0000259" key="7">
    <source>
        <dbReference type="PROSITE" id="PS50837"/>
    </source>
</evidence>
<dbReference type="RefSeq" id="XP_028385076.1">
    <property type="nucleotide sequence ID" value="XM_028529275.2"/>
</dbReference>
<evidence type="ECO:0000313" key="9">
    <source>
        <dbReference type="RefSeq" id="XP_028385076.1"/>
    </source>
</evidence>
<evidence type="ECO:0000259" key="6">
    <source>
        <dbReference type="PROSITE" id="PS50824"/>
    </source>
</evidence>
<name>A0A6J2MZQ4_9CHIR</name>
<dbReference type="CDD" id="cd08320">
    <property type="entry name" value="Pyrin_NALPs"/>
    <property type="match status" value="1"/>
</dbReference>
<sequence>MASSFFSEFGLMWYLGELRKDEFRKFKELLKETPVQLGLQQMPWADVKKGTREDLANLLAKHYGEEQAWDMTFFIFQKINRMDLCEKAKKEITGYTKIYRAHIKEKFTKMWFRDSVTRIYDHFDKKLTPKEYEYLECLFAPRETGRRTVVLRGLQGVGKTTILTKLMLSWAEGTVYQKFSYIFYFSCREVKQMTETSLAALICRGWSNSVSPVAEITSDPERLLFIIDGFEELGYDLNEPDTDLCSDCMEQRPIRVVLSSLLRKKMLPESSLLVAAVPKYPQSIEDRLMCPEVKIFTGLGETEKKLYFCCLFHQDRTRGIKAFSLLRKNEHLFSMCKIPTLCWAVGTCLKREMEKGQDPAVVCRRITSLYSSFVLNLFTPKGASRLDRQSQGRLMGLCSLAAEGMWTDTFVFSREDLRRNGLVDSDIPALLDTKALHRHWDTEDSYSFIHLCIQEFCAALFYFVKSHTDHPNPAVESMETLVSTFLSKTKIHWVFLGCFLFGLLSEKEQQKLEAFFGSHLRRQEVQQTLLQHLQSISENEHLQRQVDFVAFCHCLFEMENETFAGWAVNLSHGMHLCIHDKLDLAPVAYCLKHCYALKKLSVSTQNVLVQEGADPSMSTNHLTYWYHICSVLTTNENLRELRVTHSNFQESTFITLSSQLRHPWCHLQKLSINAVSFPGDGWLLFEVLTHSPDLKYLNLSGTSLSRDDVMRLCQALNNPACNIEDLLLANCGLSPDDCEGFRDVLQENTKLKVLNLSCNYLDTGMSLLCEALRHPACYLYALVLTCCYINEHCWGCLPEVLLLNKTLLHLDISTNILTYENLNLLCEALTDPGCSLKSLCLINCFITPEGCRDLAFVLIRNPNLRNLQISHNDIGDDGVRLLSKGLVHSTCHLQILGLGTCNLTSACCKDLASVLINCSTLRKLTLSGNALGHEGVLVLCQALRHPWCGLQWLGLRKAEFDEETQKLLIEEEQRNFSLEIIDE</sequence>
<proteinExistence type="inferred from homology"/>
<feature type="domain" description="Pyrin" evidence="6">
    <location>
        <begin position="1"/>
        <end position="94"/>
    </location>
</feature>
<dbReference type="InterPro" id="IPR001611">
    <property type="entry name" value="Leu-rich_rpt"/>
</dbReference>
<keyword evidence="2" id="KW-0433">Leucine-rich repeat</keyword>
<keyword evidence="3" id="KW-0677">Repeat</keyword>
<organism evidence="8 9">
    <name type="scientific">Phyllostomus discolor</name>
    <name type="common">pale spear-nosed bat</name>
    <dbReference type="NCBI Taxonomy" id="89673"/>
    <lineage>
        <taxon>Eukaryota</taxon>
        <taxon>Metazoa</taxon>
        <taxon>Chordata</taxon>
        <taxon>Craniata</taxon>
        <taxon>Vertebrata</taxon>
        <taxon>Euteleostomi</taxon>
        <taxon>Mammalia</taxon>
        <taxon>Eutheria</taxon>
        <taxon>Laurasiatheria</taxon>
        <taxon>Chiroptera</taxon>
        <taxon>Yangochiroptera</taxon>
        <taxon>Phyllostomidae</taxon>
        <taxon>Phyllostominae</taxon>
        <taxon>Phyllostomus</taxon>
    </lineage>
</organism>
<dbReference type="GeneID" id="114510789"/>
<dbReference type="PANTHER" id="PTHR45690:SF6">
    <property type="entry name" value="NACHT, LRR AND PYD DOMAINS-CONTAINING PROTEIN 4"/>
    <property type="match status" value="1"/>
</dbReference>
<dbReference type="InterPro" id="IPR007111">
    <property type="entry name" value="NACHT_NTPase"/>
</dbReference>
<dbReference type="GO" id="GO:0050727">
    <property type="term" value="P:regulation of inflammatory response"/>
    <property type="evidence" value="ECO:0007669"/>
    <property type="project" value="TreeGrafter"/>
</dbReference>
<reference evidence="9" key="1">
    <citation type="submission" date="2025-08" db="UniProtKB">
        <authorList>
            <consortium name="RefSeq"/>
        </authorList>
    </citation>
    <scope>IDENTIFICATION</scope>
    <source>
        <tissue evidence="9">Muscle</tissue>
    </source>
</reference>
<dbReference type="PANTHER" id="PTHR45690">
    <property type="entry name" value="NACHT, LRR AND PYD DOMAINS-CONTAINING PROTEIN 12"/>
    <property type="match status" value="1"/>
</dbReference>
<evidence type="ECO:0000256" key="3">
    <source>
        <dbReference type="ARBA" id="ARBA00022737"/>
    </source>
</evidence>
<dbReference type="InterPro" id="IPR041075">
    <property type="entry name" value="NOD1/2_WH"/>
</dbReference>
<dbReference type="AlphaFoldDB" id="A0A6J2MZQ4"/>
<dbReference type="InterPro" id="IPR004020">
    <property type="entry name" value="DAPIN"/>
</dbReference>
<feature type="domain" description="NACHT" evidence="7">
    <location>
        <begin position="147"/>
        <end position="278"/>
    </location>
</feature>
<dbReference type="FunFam" id="1.10.533.10:FF:000056">
    <property type="entry name" value="NACHT, LRR and PYD domains-containing protein 14"/>
    <property type="match status" value="1"/>
</dbReference>
<dbReference type="PROSITE" id="PS50824">
    <property type="entry name" value="DAPIN"/>
    <property type="match status" value="1"/>
</dbReference>
<dbReference type="Gene3D" id="3.80.10.10">
    <property type="entry name" value="Ribonuclease Inhibitor"/>
    <property type="match status" value="2"/>
</dbReference>
<dbReference type="InterPro" id="IPR011029">
    <property type="entry name" value="DEATH-like_dom_sf"/>
</dbReference>
<dbReference type="Proteomes" id="UP000504628">
    <property type="component" value="Chromosome 12"/>
</dbReference>
<dbReference type="Pfam" id="PF17776">
    <property type="entry name" value="NLRC4_HD2"/>
    <property type="match status" value="1"/>
</dbReference>
<dbReference type="InterPro" id="IPR041267">
    <property type="entry name" value="NLRP_HD2"/>
</dbReference>
<dbReference type="SUPFAM" id="SSF52047">
    <property type="entry name" value="RNI-like"/>
    <property type="match status" value="1"/>
</dbReference>
<evidence type="ECO:0000256" key="5">
    <source>
        <dbReference type="ARBA" id="ARBA00022840"/>
    </source>
</evidence>
<dbReference type="Pfam" id="PF17779">
    <property type="entry name" value="WHD_NOD2"/>
    <property type="match status" value="1"/>
</dbReference>
<dbReference type="InParanoid" id="A0A6J2MZQ4"/>
<comment type="similarity">
    <text evidence="1">Belongs to the NLRP family.</text>
</comment>
<dbReference type="Pfam" id="PF02758">
    <property type="entry name" value="PYRIN"/>
    <property type="match status" value="1"/>
</dbReference>
<evidence type="ECO:0000256" key="1">
    <source>
        <dbReference type="ARBA" id="ARBA00008665"/>
    </source>
</evidence>
<dbReference type="Pfam" id="PF05729">
    <property type="entry name" value="NACHT"/>
    <property type="match status" value="1"/>
</dbReference>
<evidence type="ECO:0000256" key="4">
    <source>
        <dbReference type="ARBA" id="ARBA00022741"/>
    </source>
</evidence>
<dbReference type="Pfam" id="PF13516">
    <property type="entry name" value="LRR_6"/>
    <property type="match status" value="2"/>
</dbReference>
<dbReference type="SMART" id="SM00368">
    <property type="entry name" value="LRR_RI"/>
    <property type="match status" value="9"/>
</dbReference>
<keyword evidence="4" id="KW-0547">Nucleotide-binding</keyword>
<dbReference type="InterPro" id="IPR050637">
    <property type="entry name" value="NLRP_innate_immun_reg"/>
</dbReference>
<dbReference type="PROSITE" id="PS50837">
    <property type="entry name" value="NACHT"/>
    <property type="match status" value="1"/>
</dbReference>
<keyword evidence="5" id="KW-0067">ATP-binding</keyword>
<accession>A0A6J2MZQ4</accession>
<keyword evidence="8" id="KW-1185">Reference proteome</keyword>
<dbReference type="GO" id="GO:0005737">
    <property type="term" value="C:cytoplasm"/>
    <property type="evidence" value="ECO:0007669"/>
    <property type="project" value="TreeGrafter"/>
</dbReference>
<dbReference type="InterPro" id="IPR032675">
    <property type="entry name" value="LRR_dom_sf"/>
</dbReference>
<dbReference type="KEGG" id="pdic:114510789"/>
<dbReference type="CTD" id="147945"/>
<protein>
    <submittedName>
        <fullName evidence="9">NACHT, LRR and PYD domains-containing protein 4</fullName>
    </submittedName>
</protein>
<dbReference type="FunFam" id="3.40.50.300:FF:000442">
    <property type="entry name" value="NACHT, LRR and PYD domains-containing protein 3"/>
    <property type="match status" value="1"/>
</dbReference>
<evidence type="ECO:0000256" key="2">
    <source>
        <dbReference type="ARBA" id="ARBA00022614"/>
    </source>
</evidence>
<dbReference type="InterPro" id="IPR027417">
    <property type="entry name" value="P-loop_NTPase"/>
</dbReference>
<dbReference type="SUPFAM" id="SSF52540">
    <property type="entry name" value="P-loop containing nucleoside triphosphate hydrolases"/>
    <property type="match status" value="1"/>
</dbReference>
<dbReference type="SMART" id="SM01289">
    <property type="entry name" value="PYRIN"/>
    <property type="match status" value="1"/>
</dbReference>
<dbReference type="OrthoDB" id="120976at2759"/>